<gene>
    <name evidence="2" type="ORF">NKR23_g5986</name>
</gene>
<proteinExistence type="predicted"/>
<comment type="caution">
    <text evidence="2">The sequence shown here is derived from an EMBL/GenBank/DDBJ whole genome shotgun (WGS) entry which is preliminary data.</text>
</comment>
<dbReference type="Proteomes" id="UP001174694">
    <property type="component" value="Unassembled WGS sequence"/>
</dbReference>
<sequence>MSSSLTEDSRILLDRLSHCRYGHPDLASVKKFYVDFGLVPVLEKEDKIYFRGFGEDQFCYVAEKTYDGKRKFKGGAWIVQSMAELEKAAKLPGSTPIHDHDGPGGGKVVIMKDCLGEEITLIYGQQDRVPDAREVPKPVQWNTWDDKRRLGEFQRPDKDVPSKVHKLGHYGFEVNVNQLPLVYDWYAETFNMKKTDCLYHTASGKTVMIFIHLDKGKDFVDHHNIFIAGGPEVEEGAIKAHHSSFEVDDIDSQLVGHHYMIRQRHVNVFGVGRHVLGSQIFDYWFDPSGFVVEHYVDGDLVNEDSPSGNEPAVAATVSSWGPEIPRAFFTKRPEDLPGLKEVPSIPLEV</sequence>
<dbReference type="CDD" id="cd07267">
    <property type="entry name" value="THT_Oxygenase_N"/>
    <property type="match status" value="1"/>
</dbReference>
<evidence type="ECO:0000259" key="1">
    <source>
        <dbReference type="PROSITE" id="PS51819"/>
    </source>
</evidence>
<dbReference type="AlphaFoldDB" id="A0AA38RMI2"/>
<organism evidence="2 3">
    <name type="scientific">Pleurostoma richardsiae</name>
    <dbReference type="NCBI Taxonomy" id="41990"/>
    <lineage>
        <taxon>Eukaryota</taxon>
        <taxon>Fungi</taxon>
        <taxon>Dikarya</taxon>
        <taxon>Ascomycota</taxon>
        <taxon>Pezizomycotina</taxon>
        <taxon>Sordariomycetes</taxon>
        <taxon>Sordariomycetidae</taxon>
        <taxon>Calosphaeriales</taxon>
        <taxon>Pleurostomataceae</taxon>
        <taxon>Pleurostoma</taxon>
    </lineage>
</organism>
<dbReference type="Gene3D" id="3.10.180.10">
    <property type="entry name" value="2,3-Dihydroxybiphenyl 1,2-Dioxygenase, domain 1"/>
    <property type="match status" value="2"/>
</dbReference>
<reference evidence="2" key="1">
    <citation type="submission" date="2022-07" db="EMBL/GenBank/DDBJ databases">
        <title>Fungi with potential for degradation of polypropylene.</title>
        <authorList>
            <person name="Gostincar C."/>
        </authorList>
    </citation>
    <scope>NUCLEOTIDE SEQUENCE</scope>
    <source>
        <strain evidence="2">EXF-13308</strain>
    </source>
</reference>
<protein>
    <submittedName>
        <fullName evidence="2">Trihydroxytoluene oxygenase</fullName>
    </submittedName>
</protein>
<accession>A0AA38RMI2</accession>
<dbReference type="InterPro" id="IPR029068">
    <property type="entry name" value="Glyas_Bleomycin-R_OHBP_Dase"/>
</dbReference>
<feature type="domain" description="VOC" evidence="1">
    <location>
        <begin position="166"/>
        <end position="297"/>
    </location>
</feature>
<dbReference type="PROSITE" id="PS51819">
    <property type="entry name" value="VOC"/>
    <property type="match status" value="1"/>
</dbReference>
<name>A0AA38RMI2_9PEZI</name>
<evidence type="ECO:0000313" key="3">
    <source>
        <dbReference type="Proteomes" id="UP001174694"/>
    </source>
</evidence>
<dbReference type="SUPFAM" id="SSF54593">
    <property type="entry name" value="Glyoxalase/Bleomycin resistance protein/Dihydroxybiphenyl dioxygenase"/>
    <property type="match status" value="1"/>
</dbReference>
<keyword evidence="3" id="KW-1185">Reference proteome</keyword>
<dbReference type="InterPro" id="IPR037523">
    <property type="entry name" value="VOC_core"/>
</dbReference>
<evidence type="ECO:0000313" key="2">
    <source>
        <dbReference type="EMBL" id="KAJ9144476.1"/>
    </source>
</evidence>
<dbReference type="EMBL" id="JANBVO010000016">
    <property type="protein sequence ID" value="KAJ9144476.1"/>
    <property type="molecule type" value="Genomic_DNA"/>
</dbReference>